<evidence type="ECO:0000313" key="2">
    <source>
        <dbReference type="EMBL" id="RJQ77185.1"/>
    </source>
</evidence>
<organism evidence="2 3">
    <name type="scientific">Amycolatopsis panacis</name>
    <dbReference type="NCBI Taxonomy" id="2340917"/>
    <lineage>
        <taxon>Bacteria</taxon>
        <taxon>Bacillati</taxon>
        <taxon>Actinomycetota</taxon>
        <taxon>Actinomycetes</taxon>
        <taxon>Pseudonocardiales</taxon>
        <taxon>Pseudonocardiaceae</taxon>
        <taxon>Amycolatopsis</taxon>
    </lineage>
</organism>
<proteinExistence type="predicted"/>
<accession>A0A419HME3</accession>
<dbReference type="AlphaFoldDB" id="A0A419HME3"/>
<feature type="region of interest" description="Disordered" evidence="1">
    <location>
        <begin position="1"/>
        <end position="24"/>
    </location>
</feature>
<keyword evidence="3" id="KW-1185">Reference proteome</keyword>
<sequence>MKGPFTAGQAGSGGTGRAEQRGAADVRHAEYCAPPAATLGAAGRTIHRVIADPAPFLAGRPGR</sequence>
<dbReference type="EMBL" id="QZFV01000141">
    <property type="protein sequence ID" value="RJQ77185.1"/>
    <property type="molecule type" value="Genomic_DNA"/>
</dbReference>
<comment type="caution">
    <text evidence="2">The sequence shown here is derived from an EMBL/GenBank/DDBJ whole genome shotgun (WGS) entry which is preliminary data.</text>
</comment>
<dbReference type="Proteomes" id="UP000285112">
    <property type="component" value="Unassembled WGS sequence"/>
</dbReference>
<reference evidence="2 3" key="1">
    <citation type="submission" date="2018-09" db="EMBL/GenBank/DDBJ databases">
        <title>YIM PH 21725 draft genome.</title>
        <authorList>
            <person name="Miao C."/>
        </authorList>
    </citation>
    <scope>NUCLEOTIDE SEQUENCE [LARGE SCALE GENOMIC DNA]</scope>
    <source>
        <strain evidence="3">YIM PH21725</strain>
    </source>
</reference>
<dbReference type="OrthoDB" id="5174513at2"/>
<name>A0A419HME3_9PSEU</name>
<gene>
    <name evidence="2" type="ORF">D5S19_29285</name>
</gene>
<evidence type="ECO:0000313" key="3">
    <source>
        <dbReference type="Proteomes" id="UP000285112"/>
    </source>
</evidence>
<protein>
    <submittedName>
        <fullName evidence="2">Uncharacterized protein</fullName>
    </submittedName>
</protein>
<evidence type="ECO:0000256" key="1">
    <source>
        <dbReference type="SAM" id="MobiDB-lite"/>
    </source>
</evidence>